<protein>
    <recommendedName>
        <fullName evidence="3 6">DNA polymerase alpha subunit B</fullName>
    </recommendedName>
</protein>
<dbReference type="Proteomes" id="UP000693970">
    <property type="component" value="Unassembled WGS sequence"/>
</dbReference>
<keyword evidence="4 6" id="KW-0235">DNA replication</keyword>
<dbReference type="Pfam" id="PF22062">
    <property type="entry name" value="OB_DPOA2"/>
    <property type="match status" value="1"/>
</dbReference>
<accession>A0A9K3LKW1</accession>
<dbReference type="GO" id="GO:0005658">
    <property type="term" value="C:alpha DNA polymerase:primase complex"/>
    <property type="evidence" value="ECO:0007669"/>
    <property type="project" value="TreeGrafter"/>
</dbReference>
<evidence type="ECO:0000256" key="3">
    <source>
        <dbReference type="ARBA" id="ARBA00018596"/>
    </source>
</evidence>
<comment type="subcellular location">
    <subcellularLocation>
        <location evidence="1 6">Nucleus</location>
    </subcellularLocation>
</comment>
<dbReference type="Pfam" id="PF08418">
    <property type="entry name" value="Pol_alpha_B_N"/>
    <property type="match status" value="1"/>
</dbReference>
<comment type="function">
    <text evidence="6">Accessory subunit of the DNA polymerase alpha complex (also known as the alpha DNA polymerase-primase complex) which plays an essential role in the initiation of DNA synthesis.</text>
</comment>
<dbReference type="EMBL" id="JAGRRH010000009">
    <property type="protein sequence ID" value="KAG7364294.1"/>
    <property type="molecule type" value="Genomic_DNA"/>
</dbReference>
<feature type="domain" description="DNA polymerase alpha/delta/epsilon subunit B" evidence="8">
    <location>
        <begin position="392"/>
        <end position="661"/>
    </location>
</feature>
<dbReference type="GO" id="GO:0003677">
    <property type="term" value="F:DNA binding"/>
    <property type="evidence" value="ECO:0007669"/>
    <property type="project" value="InterPro"/>
</dbReference>
<dbReference type="InterPro" id="IPR016722">
    <property type="entry name" value="DNA_pol_alpha_bsu"/>
</dbReference>
<evidence type="ECO:0000259" key="8">
    <source>
        <dbReference type="Pfam" id="PF04042"/>
    </source>
</evidence>
<evidence type="ECO:0000313" key="12">
    <source>
        <dbReference type="Proteomes" id="UP000693970"/>
    </source>
</evidence>
<dbReference type="Pfam" id="PF04042">
    <property type="entry name" value="DNA_pol_E_B"/>
    <property type="match status" value="1"/>
</dbReference>
<evidence type="ECO:0000256" key="6">
    <source>
        <dbReference type="PIRNR" id="PIRNR018300"/>
    </source>
</evidence>
<proteinExistence type="inferred from homology"/>
<evidence type="ECO:0000256" key="1">
    <source>
        <dbReference type="ARBA" id="ARBA00004123"/>
    </source>
</evidence>
<evidence type="ECO:0000313" key="11">
    <source>
        <dbReference type="EMBL" id="KAG7364294.1"/>
    </source>
</evidence>
<evidence type="ECO:0000259" key="9">
    <source>
        <dbReference type="Pfam" id="PF08418"/>
    </source>
</evidence>
<evidence type="ECO:0000256" key="7">
    <source>
        <dbReference type="SAM" id="MobiDB-lite"/>
    </source>
</evidence>
<evidence type="ECO:0000256" key="5">
    <source>
        <dbReference type="ARBA" id="ARBA00023242"/>
    </source>
</evidence>
<feature type="domain" description="DNA polymerase alpha subunit B N-terminal" evidence="9">
    <location>
        <begin position="26"/>
        <end position="77"/>
    </location>
</feature>
<sequence>MSTATPTNAPNKKQIRLALTNAGLTKVDNDVLSKCVALASTLHLTPETMAEVWEAYSLNKQNLTELTMHQFEAYRNELIKVSQVTPATEGITNSTTGAAMVTANNFQNQLKRDSSSNMVTPPTAKRHQSESTGKDASSSSSVDQVAIQGGSPSVGASIKKSTIPLPKYEERTNVGQVVVAYPSNRTDDKDDRNTKAGPRCVISSSNQDVGRYNVTKPYRHMFTTMEDRAAALEQLLLERKKAIMKYHGLSAESNTLGSTIETDEDDVDGVFAPLDEVNVARQEKITCIGRICNEAHEGKLNPTSVVIEGSSKTCGGARINVDLSHMQTTHKIPFSLFPGQVVALEGMNGTGRNLTAHRILEGAPPPSKTTPVRQLRQIYYDSDKQDGSPLKVMTACGPFTTSQSLDYQPFIDLMHVILEDAPDVVILTGPFVDVRQPKIQSGNVSIVVEEDEGDESPVSASEVAVSFENLFALKVAGLIEEALITTSDESYDDENNKGFPTQFVLVPALEDATANWVYPQPPLQDRLPDGAQFLDIPGAESLEVGSLGLQRLDQVVGKGGTSAQRRVHCFSNPCTFQINELVFGVMATDVLFHISLEETNANLLPGSRLRHIAQSLVQQQSYYPLFPPNKSVNLDLKQSEGWKMPCRPDVLIVPSRLSPFCSSILDSTVVLNPGHLTKGSTGGTYATMEIRPMDRDILDNATDEVELPHNVQDRIQVEVKRV</sequence>
<dbReference type="PANTHER" id="PTHR23061">
    <property type="entry name" value="DNA POLYMERASE 2 ALPHA 70 KDA SUBUNIT"/>
    <property type="match status" value="1"/>
</dbReference>
<dbReference type="InterPro" id="IPR007185">
    <property type="entry name" value="DNA_pol_a/d/e_bsu"/>
</dbReference>
<evidence type="ECO:0000256" key="2">
    <source>
        <dbReference type="ARBA" id="ARBA00007299"/>
    </source>
</evidence>
<reference evidence="11" key="2">
    <citation type="submission" date="2021-04" db="EMBL/GenBank/DDBJ databases">
        <authorList>
            <person name="Podell S."/>
        </authorList>
    </citation>
    <scope>NUCLEOTIDE SEQUENCE</scope>
    <source>
        <strain evidence="11">Hildebrandi</strain>
    </source>
</reference>
<dbReference type="InterPro" id="IPR054300">
    <property type="entry name" value="OB_DPOA2"/>
</dbReference>
<keyword evidence="12" id="KW-1185">Reference proteome</keyword>
<dbReference type="InterPro" id="IPR013627">
    <property type="entry name" value="Pol_alpha_B_N"/>
</dbReference>
<organism evidence="11 12">
    <name type="scientific">Nitzschia inconspicua</name>
    <dbReference type="NCBI Taxonomy" id="303405"/>
    <lineage>
        <taxon>Eukaryota</taxon>
        <taxon>Sar</taxon>
        <taxon>Stramenopiles</taxon>
        <taxon>Ochrophyta</taxon>
        <taxon>Bacillariophyta</taxon>
        <taxon>Bacillariophyceae</taxon>
        <taxon>Bacillariophycidae</taxon>
        <taxon>Bacillariales</taxon>
        <taxon>Bacillariaceae</taxon>
        <taxon>Nitzschia</taxon>
    </lineage>
</organism>
<comment type="caution">
    <text evidence="11">The sequence shown here is derived from an EMBL/GenBank/DDBJ whole genome shotgun (WGS) entry which is preliminary data.</text>
</comment>
<reference evidence="11" key="1">
    <citation type="journal article" date="2021" name="Sci. Rep.">
        <title>Diploid genomic architecture of Nitzschia inconspicua, an elite biomass production diatom.</title>
        <authorList>
            <person name="Oliver A."/>
            <person name="Podell S."/>
            <person name="Pinowska A."/>
            <person name="Traller J.C."/>
            <person name="Smith S.R."/>
            <person name="McClure R."/>
            <person name="Beliaev A."/>
            <person name="Bohutskyi P."/>
            <person name="Hill E.A."/>
            <person name="Rabines A."/>
            <person name="Zheng H."/>
            <person name="Allen L.Z."/>
            <person name="Kuo A."/>
            <person name="Grigoriev I.V."/>
            <person name="Allen A.E."/>
            <person name="Hazlebeck D."/>
            <person name="Allen E.E."/>
        </authorList>
    </citation>
    <scope>NUCLEOTIDE SEQUENCE</scope>
    <source>
        <strain evidence="11">Hildebrandi</strain>
    </source>
</reference>
<comment type="similarity">
    <text evidence="2 6">Belongs to the DNA polymerase alpha subunit B family.</text>
</comment>
<feature type="region of interest" description="Disordered" evidence="7">
    <location>
        <begin position="183"/>
        <end position="202"/>
    </location>
</feature>
<feature type="compositionally biased region" description="Basic and acidic residues" evidence="7">
    <location>
        <begin position="185"/>
        <end position="194"/>
    </location>
</feature>
<feature type="compositionally biased region" description="Polar residues" evidence="7">
    <location>
        <begin position="108"/>
        <end position="120"/>
    </location>
</feature>
<name>A0A9K3LKW1_9STRA</name>
<dbReference type="OrthoDB" id="336885at2759"/>
<evidence type="ECO:0000256" key="4">
    <source>
        <dbReference type="ARBA" id="ARBA00022705"/>
    </source>
</evidence>
<dbReference type="GO" id="GO:0006270">
    <property type="term" value="P:DNA replication initiation"/>
    <property type="evidence" value="ECO:0007669"/>
    <property type="project" value="TreeGrafter"/>
</dbReference>
<feature type="region of interest" description="Disordered" evidence="7">
    <location>
        <begin position="108"/>
        <end position="158"/>
    </location>
</feature>
<dbReference type="PANTHER" id="PTHR23061:SF12">
    <property type="entry name" value="DNA POLYMERASE ALPHA SUBUNIT B"/>
    <property type="match status" value="1"/>
</dbReference>
<dbReference type="AlphaFoldDB" id="A0A9K3LKW1"/>
<gene>
    <name evidence="11" type="ORF">IV203_037496</name>
</gene>
<dbReference type="PIRSF" id="PIRSF018300">
    <property type="entry name" value="DNA_pol_alph_2"/>
    <property type="match status" value="1"/>
</dbReference>
<evidence type="ECO:0000259" key="10">
    <source>
        <dbReference type="Pfam" id="PF22062"/>
    </source>
</evidence>
<feature type="domain" description="DNA polymerase alpha subunit B OB" evidence="10">
    <location>
        <begin position="276"/>
        <end position="362"/>
    </location>
</feature>
<keyword evidence="5 6" id="KW-0539">Nucleus</keyword>